<dbReference type="FunFam" id="1.10.630.10:FF:000126">
    <property type="entry name" value="Predicted protein"/>
    <property type="match status" value="1"/>
</dbReference>
<comment type="cofactor">
    <cofactor evidence="1 10">
        <name>heme</name>
        <dbReference type="ChEBI" id="CHEBI:30413"/>
    </cofactor>
</comment>
<organism evidence="13 14">
    <name type="scientific">Camellia sinensis</name>
    <name type="common">Tea plant</name>
    <name type="synonym">Thea sinensis</name>
    <dbReference type="NCBI Taxonomy" id="4442"/>
    <lineage>
        <taxon>Eukaryota</taxon>
        <taxon>Viridiplantae</taxon>
        <taxon>Streptophyta</taxon>
        <taxon>Embryophyta</taxon>
        <taxon>Tracheophyta</taxon>
        <taxon>Spermatophyta</taxon>
        <taxon>Magnoliopsida</taxon>
        <taxon>eudicotyledons</taxon>
        <taxon>Gunneridae</taxon>
        <taxon>Pentapetalae</taxon>
        <taxon>asterids</taxon>
        <taxon>Ericales</taxon>
        <taxon>Theaceae</taxon>
        <taxon>Camellia</taxon>
    </lineage>
</organism>
<keyword evidence="14" id="KW-1185">Reference proteome</keyword>
<dbReference type="GO" id="GO:0016020">
    <property type="term" value="C:membrane"/>
    <property type="evidence" value="ECO:0007669"/>
    <property type="project" value="UniProtKB-SubCell"/>
</dbReference>
<comment type="similarity">
    <text evidence="3 11">Belongs to the cytochrome P450 family.</text>
</comment>
<feature type="binding site" description="axial binding residue" evidence="10">
    <location>
        <position position="516"/>
    </location>
    <ligand>
        <name>heme</name>
        <dbReference type="ChEBI" id="CHEBI:30413"/>
    </ligand>
    <ligandPart>
        <name>Fe</name>
        <dbReference type="ChEBI" id="CHEBI:18248"/>
    </ligandPart>
</feature>
<dbReference type="InterPro" id="IPR036396">
    <property type="entry name" value="Cyt_P450_sf"/>
</dbReference>
<dbReference type="InterPro" id="IPR001128">
    <property type="entry name" value="Cyt_P450"/>
</dbReference>
<evidence type="ECO:0000256" key="10">
    <source>
        <dbReference type="PIRSR" id="PIRSR602401-1"/>
    </source>
</evidence>
<evidence type="ECO:0000256" key="7">
    <source>
        <dbReference type="ARBA" id="ARBA00023004"/>
    </source>
</evidence>
<keyword evidence="6 11" id="KW-0560">Oxidoreductase</keyword>
<protein>
    <recommendedName>
        <fullName evidence="15">Flavone synthase II</fullName>
    </recommendedName>
</protein>
<sequence length="588" mass="66173">MFDLISIATLFFVIISTTILLLSINHFKKPPHLRRRLSLPPTPFALPIIGHLHLLGPIIHRSFHDLSSRYGPLFHLRLGSVPCFVVSTPELAKEFLLTHELKFSSRRDSIAIQRLTYDSAFAFAPYGPYWKFLKKLCTCDLLGARSINHFLPTRTRELHCFVRLLIDKAVACEPVNITKELSTLANNIISQMMIGVRCSGTTGEAEEATTLAREVTKIFGEFNVSDFMWVIRNFDLQGFRKRVEDIYTRYDALLERIITNREEVREKNVQERKLGVGEGHHVKDFLDLLLDVLEEDHSEINFSRDNIKGLILLCCDGVAVEAGQRRCCEEEAMATEAVAVEDRRIYSDLFRSDLDDDDGGGGGGRSDFFTAGTDTSSIAIEWALAELINNPRVLQKAQEEIDNVVGKHRLVSESDGPNLPYIQAIIREALRLHPPVPLITRKSIEDCMIQGYNIPANSMLFVNVWSLARNPKYWDSPLDFLPERFLRPEKGGPVGPTDVKGQHFQLLPFGTGRRGCPGTSLAMQELPAMLAAMIQCFEWKVVNQSGDVMNGDGALDMTEQPGMTAPRAHDLVCMPIPRIDQLYALLDP</sequence>
<dbReference type="GO" id="GO:0005506">
    <property type="term" value="F:iron ion binding"/>
    <property type="evidence" value="ECO:0007669"/>
    <property type="project" value="InterPro"/>
</dbReference>
<dbReference type="PROSITE" id="PS00086">
    <property type="entry name" value="CYTOCHROME_P450"/>
    <property type="match status" value="1"/>
</dbReference>
<dbReference type="Proteomes" id="UP000593564">
    <property type="component" value="Unassembled WGS sequence"/>
</dbReference>
<dbReference type="InterPro" id="IPR002401">
    <property type="entry name" value="Cyt_P450_E_grp-I"/>
</dbReference>
<evidence type="ECO:0000256" key="2">
    <source>
        <dbReference type="ARBA" id="ARBA00004370"/>
    </source>
</evidence>
<keyword evidence="5 10" id="KW-0479">Metal-binding</keyword>
<keyword evidence="12" id="KW-0812">Transmembrane</keyword>
<accession>A0A7J7HUM1</accession>
<evidence type="ECO:0000256" key="11">
    <source>
        <dbReference type="RuleBase" id="RU000461"/>
    </source>
</evidence>
<evidence type="ECO:0000256" key="12">
    <source>
        <dbReference type="SAM" id="Phobius"/>
    </source>
</evidence>
<dbReference type="PANTHER" id="PTHR47943:SF8">
    <property type="entry name" value="CYTOCHROME P450"/>
    <property type="match status" value="1"/>
</dbReference>
<keyword evidence="4 10" id="KW-0349">Heme</keyword>
<reference evidence="14" key="1">
    <citation type="journal article" date="2020" name="Nat. Commun.">
        <title>Genome assembly of wild tea tree DASZ reveals pedigree and selection history of tea varieties.</title>
        <authorList>
            <person name="Zhang W."/>
            <person name="Zhang Y."/>
            <person name="Qiu H."/>
            <person name="Guo Y."/>
            <person name="Wan H."/>
            <person name="Zhang X."/>
            <person name="Scossa F."/>
            <person name="Alseekh S."/>
            <person name="Zhang Q."/>
            <person name="Wang P."/>
            <person name="Xu L."/>
            <person name="Schmidt M.H."/>
            <person name="Jia X."/>
            <person name="Li D."/>
            <person name="Zhu A."/>
            <person name="Guo F."/>
            <person name="Chen W."/>
            <person name="Ni D."/>
            <person name="Usadel B."/>
            <person name="Fernie A.R."/>
            <person name="Wen W."/>
        </authorList>
    </citation>
    <scope>NUCLEOTIDE SEQUENCE [LARGE SCALE GENOMIC DNA]</scope>
    <source>
        <strain evidence="14">cv. G240</strain>
    </source>
</reference>
<dbReference type="GO" id="GO:0016705">
    <property type="term" value="F:oxidoreductase activity, acting on paired donors, with incorporation or reduction of molecular oxygen"/>
    <property type="evidence" value="ECO:0007669"/>
    <property type="project" value="InterPro"/>
</dbReference>
<evidence type="ECO:0000256" key="8">
    <source>
        <dbReference type="ARBA" id="ARBA00023033"/>
    </source>
</evidence>
<feature type="transmembrane region" description="Helical" evidence="12">
    <location>
        <begin position="6"/>
        <end position="27"/>
    </location>
</feature>
<dbReference type="PANTHER" id="PTHR47943">
    <property type="entry name" value="CYTOCHROME P450 93A3-LIKE"/>
    <property type="match status" value="1"/>
</dbReference>
<dbReference type="InterPro" id="IPR017972">
    <property type="entry name" value="Cyt_P450_CS"/>
</dbReference>
<proteinExistence type="inferred from homology"/>
<dbReference type="Pfam" id="PF00067">
    <property type="entry name" value="p450"/>
    <property type="match status" value="2"/>
</dbReference>
<dbReference type="Gene3D" id="1.10.630.10">
    <property type="entry name" value="Cytochrome P450"/>
    <property type="match status" value="1"/>
</dbReference>
<dbReference type="SUPFAM" id="SSF48264">
    <property type="entry name" value="Cytochrome P450"/>
    <property type="match status" value="1"/>
</dbReference>
<dbReference type="GO" id="GO:0020037">
    <property type="term" value="F:heme binding"/>
    <property type="evidence" value="ECO:0007669"/>
    <property type="project" value="InterPro"/>
</dbReference>
<comment type="caution">
    <text evidence="13">The sequence shown here is derived from an EMBL/GenBank/DDBJ whole genome shotgun (WGS) entry which is preliminary data.</text>
</comment>
<keyword evidence="9 12" id="KW-0472">Membrane</keyword>
<evidence type="ECO:0000256" key="4">
    <source>
        <dbReference type="ARBA" id="ARBA00022617"/>
    </source>
</evidence>
<dbReference type="PRINTS" id="PR00385">
    <property type="entry name" value="P450"/>
</dbReference>
<evidence type="ECO:0000256" key="5">
    <source>
        <dbReference type="ARBA" id="ARBA00022723"/>
    </source>
</evidence>
<evidence type="ECO:0000256" key="1">
    <source>
        <dbReference type="ARBA" id="ARBA00001971"/>
    </source>
</evidence>
<evidence type="ECO:0000256" key="3">
    <source>
        <dbReference type="ARBA" id="ARBA00010617"/>
    </source>
</evidence>
<dbReference type="GO" id="GO:0004497">
    <property type="term" value="F:monooxygenase activity"/>
    <property type="evidence" value="ECO:0007669"/>
    <property type="project" value="UniProtKB-KW"/>
</dbReference>
<dbReference type="AlphaFoldDB" id="A0A7J7HUM1"/>
<keyword evidence="8 11" id="KW-0503">Monooxygenase</keyword>
<reference evidence="13 14" key="2">
    <citation type="submission" date="2020-07" db="EMBL/GenBank/DDBJ databases">
        <title>Genome assembly of wild tea tree DASZ reveals pedigree and selection history of tea varieties.</title>
        <authorList>
            <person name="Zhang W."/>
        </authorList>
    </citation>
    <scope>NUCLEOTIDE SEQUENCE [LARGE SCALE GENOMIC DNA]</scope>
    <source>
        <strain evidence="14">cv. G240</strain>
        <tissue evidence="13">Leaf</tissue>
    </source>
</reference>
<name>A0A7J7HUM1_CAMSI</name>
<keyword evidence="12" id="KW-1133">Transmembrane helix</keyword>
<dbReference type="PRINTS" id="PR00463">
    <property type="entry name" value="EP450I"/>
</dbReference>
<keyword evidence="7 10" id="KW-0408">Iron</keyword>
<gene>
    <name evidence="13" type="ORF">HYC85_008807</name>
</gene>
<comment type="subcellular location">
    <subcellularLocation>
        <location evidence="2">Membrane</location>
    </subcellularLocation>
</comment>
<evidence type="ECO:0008006" key="15">
    <source>
        <dbReference type="Google" id="ProtNLM"/>
    </source>
</evidence>
<evidence type="ECO:0000256" key="6">
    <source>
        <dbReference type="ARBA" id="ARBA00023002"/>
    </source>
</evidence>
<evidence type="ECO:0000313" key="14">
    <source>
        <dbReference type="Proteomes" id="UP000593564"/>
    </source>
</evidence>
<evidence type="ECO:0000313" key="13">
    <source>
        <dbReference type="EMBL" id="KAF5955951.1"/>
    </source>
</evidence>
<evidence type="ECO:0000256" key="9">
    <source>
        <dbReference type="ARBA" id="ARBA00023136"/>
    </source>
</evidence>
<dbReference type="EMBL" id="JACBKZ010000003">
    <property type="protein sequence ID" value="KAF5955951.1"/>
    <property type="molecule type" value="Genomic_DNA"/>
</dbReference>